<evidence type="ECO:0000313" key="2">
    <source>
        <dbReference type="EMBL" id="EFE31750.1"/>
    </source>
</evidence>
<protein>
    <submittedName>
        <fullName evidence="2">Uncharacterized protein</fullName>
    </submittedName>
</protein>
<comment type="caution">
    <text evidence="2">The sequence shown here is derived from an EMBL/GenBank/DDBJ whole genome shotgun (WGS) entry which is preliminary data.</text>
</comment>
<sequence length="130" mass="14338">MKGLADEGEACPVSILLRNLPQNLRLEPREPYAKAKLIPKEPEDGKTVFLGVFPVSNLHLCCLFKPLLVIIGGDKIYFASIFAYVNDFGWTFGTRAHTNLGTHSQPWRETNSPSPVLNAAGELSDEGKEL</sequence>
<evidence type="ECO:0000313" key="3">
    <source>
        <dbReference type="Proteomes" id="UP000008866"/>
    </source>
</evidence>
<dbReference type="GeneID" id="9520039"/>
<feature type="compositionally biased region" description="Polar residues" evidence="1">
    <location>
        <begin position="101"/>
        <end position="115"/>
    </location>
</feature>
<organism evidence="2 3">
    <name type="scientific">Arthroderma benhamiae (strain ATCC MYA-4681 / CBS 112371)</name>
    <name type="common">Trichophyton mentagrophytes</name>
    <dbReference type="NCBI Taxonomy" id="663331"/>
    <lineage>
        <taxon>Eukaryota</taxon>
        <taxon>Fungi</taxon>
        <taxon>Dikarya</taxon>
        <taxon>Ascomycota</taxon>
        <taxon>Pezizomycotina</taxon>
        <taxon>Eurotiomycetes</taxon>
        <taxon>Eurotiomycetidae</taxon>
        <taxon>Onygenales</taxon>
        <taxon>Arthrodermataceae</taxon>
        <taxon>Trichophyton</taxon>
    </lineage>
</organism>
<reference evidence="3" key="1">
    <citation type="journal article" date="2011" name="Genome Biol.">
        <title>Comparative and functional genomics provide insights into the pathogenicity of dermatophytic fungi.</title>
        <authorList>
            <person name="Burmester A."/>
            <person name="Shelest E."/>
            <person name="Gloeckner G."/>
            <person name="Heddergott C."/>
            <person name="Schindler S."/>
            <person name="Staib P."/>
            <person name="Heidel A."/>
            <person name="Felder M."/>
            <person name="Petzold A."/>
            <person name="Szafranski K."/>
            <person name="Feuermann M."/>
            <person name="Pedruzzi I."/>
            <person name="Priebe S."/>
            <person name="Groth M."/>
            <person name="Winkler R."/>
            <person name="Li W."/>
            <person name="Kniemeyer O."/>
            <person name="Schroeckh V."/>
            <person name="Hertweck C."/>
            <person name="Hube B."/>
            <person name="White T.C."/>
            <person name="Platzer M."/>
            <person name="Guthke R."/>
            <person name="Heitman J."/>
            <person name="Woestemeyer J."/>
            <person name="Zipfel P.F."/>
            <person name="Monod M."/>
            <person name="Brakhage A.A."/>
        </authorList>
    </citation>
    <scope>NUCLEOTIDE SEQUENCE [LARGE SCALE GENOMIC DNA]</scope>
    <source>
        <strain evidence="3">ATCC MYA-4681 / CBS 112371</strain>
    </source>
</reference>
<evidence type="ECO:0000256" key="1">
    <source>
        <dbReference type="SAM" id="MobiDB-lite"/>
    </source>
</evidence>
<name>D4AYT0_ARTBC</name>
<dbReference type="KEGG" id="abe:ARB_01349"/>
<feature type="region of interest" description="Disordered" evidence="1">
    <location>
        <begin position="101"/>
        <end position="130"/>
    </location>
</feature>
<dbReference type="RefSeq" id="XP_003012390.1">
    <property type="nucleotide sequence ID" value="XM_003012344.1"/>
</dbReference>
<dbReference type="AlphaFoldDB" id="D4AYT0"/>
<dbReference type="Proteomes" id="UP000008866">
    <property type="component" value="Unassembled WGS sequence"/>
</dbReference>
<accession>D4AYT0</accession>
<keyword evidence="3" id="KW-1185">Reference proteome</keyword>
<gene>
    <name evidence="2" type="ORF">ARB_01349</name>
</gene>
<dbReference type="HOGENOM" id="CLU_1937618_0_0_1"/>
<dbReference type="EMBL" id="ABSU01000019">
    <property type="protein sequence ID" value="EFE31750.1"/>
    <property type="molecule type" value="Genomic_DNA"/>
</dbReference>
<proteinExistence type="predicted"/>